<dbReference type="CDD" id="cd01127">
    <property type="entry name" value="TrwB_TraG_TraD_VirD4"/>
    <property type="match status" value="1"/>
</dbReference>
<evidence type="ECO:0000256" key="6">
    <source>
        <dbReference type="ARBA" id="ARBA00023136"/>
    </source>
</evidence>
<reference evidence="8 9" key="1">
    <citation type="submission" date="2018-08" db="EMBL/GenBank/DDBJ databases">
        <title>A genome reference for cultivated species of the human gut microbiota.</title>
        <authorList>
            <person name="Zou Y."/>
            <person name="Xue W."/>
            <person name="Luo G."/>
        </authorList>
    </citation>
    <scope>NUCLEOTIDE SEQUENCE [LARGE SCALE GENOMIC DNA]</scope>
    <source>
        <strain evidence="8 9">OM02-12</strain>
    </source>
</reference>
<evidence type="ECO:0000256" key="3">
    <source>
        <dbReference type="ARBA" id="ARBA00022475"/>
    </source>
</evidence>
<organism evidence="8 9">
    <name type="scientific">Dorea formicigenerans</name>
    <dbReference type="NCBI Taxonomy" id="39486"/>
    <lineage>
        <taxon>Bacteria</taxon>
        <taxon>Bacillati</taxon>
        <taxon>Bacillota</taxon>
        <taxon>Clostridia</taxon>
        <taxon>Lachnospirales</taxon>
        <taxon>Lachnospiraceae</taxon>
        <taxon>Dorea</taxon>
    </lineage>
</organism>
<evidence type="ECO:0000313" key="9">
    <source>
        <dbReference type="Proteomes" id="UP000261055"/>
    </source>
</evidence>
<dbReference type="PROSITE" id="PS51257">
    <property type="entry name" value="PROKAR_LIPOPROTEIN"/>
    <property type="match status" value="1"/>
</dbReference>
<comment type="similarity">
    <text evidence="2">Belongs to the VirD4/TraG family.</text>
</comment>
<dbReference type="PANTHER" id="PTHR37937">
    <property type="entry name" value="CONJUGATIVE TRANSFER: DNA TRANSPORT"/>
    <property type="match status" value="1"/>
</dbReference>
<keyword evidence="3" id="KW-1003">Cell membrane</keyword>
<keyword evidence="6 7" id="KW-0472">Membrane</keyword>
<evidence type="ECO:0000256" key="1">
    <source>
        <dbReference type="ARBA" id="ARBA00004651"/>
    </source>
</evidence>
<accession>A0A3E5GSK8</accession>
<dbReference type="EMBL" id="QSVQ01000010">
    <property type="protein sequence ID" value="RGO50076.1"/>
    <property type="molecule type" value="Genomic_DNA"/>
</dbReference>
<keyword evidence="9" id="KW-1185">Reference proteome</keyword>
<dbReference type="AlphaFoldDB" id="A0A3E5GSK8"/>
<dbReference type="InterPro" id="IPR027417">
    <property type="entry name" value="P-loop_NTPase"/>
</dbReference>
<comment type="caution">
    <text evidence="8">The sequence shown here is derived from an EMBL/GenBank/DDBJ whole genome shotgun (WGS) entry which is preliminary data.</text>
</comment>
<dbReference type="GO" id="GO:0005886">
    <property type="term" value="C:plasma membrane"/>
    <property type="evidence" value="ECO:0007669"/>
    <property type="project" value="UniProtKB-SubCell"/>
</dbReference>
<evidence type="ECO:0000256" key="5">
    <source>
        <dbReference type="ARBA" id="ARBA00022989"/>
    </source>
</evidence>
<dbReference type="Proteomes" id="UP000261055">
    <property type="component" value="Unassembled WGS sequence"/>
</dbReference>
<evidence type="ECO:0000256" key="4">
    <source>
        <dbReference type="ARBA" id="ARBA00022692"/>
    </source>
</evidence>
<protein>
    <submittedName>
        <fullName evidence="8">Type IV secretory system conjugative DNA transfer family protein</fullName>
    </submittedName>
</protein>
<dbReference type="NCBIfam" id="NF045973">
    <property type="entry name" value="conju_CD1115"/>
    <property type="match status" value="1"/>
</dbReference>
<dbReference type="InterPro" id="IPR051539">
    <property type="entry name" value="T4SS-coupling_protein"/>
</dbReference>
<dbReference type="Pfam" id="PF02534">
    <property type="entry name" value="T4SS-DNA_transf"/>
    <property type="match status" value="1"/>
</dbReference>
<gene>
    <name evidence="8" type="ORF">DXB12_09430</name>
</gene>
<dbReference type="RefSeq" id="WP_117613604.1">
    <property type="nucleotide sequence ID" value="NZ_QSVQ01000010.1"/>
</dbReference>
<feature type="transmembrane region" description="Helical" evidence="7">
    <location>
        <begin position="51"/>
        <end position="76"/>
    </location>
</feature>
<keyword evidence="5 7" id="KW-1133">Transmembrane helix</keyword>
<evidence type="ECO:0000256" key="2">
    <source>
        <dbReference type="ARBA" id="ARBA00008806"/>
    </source>
</evidence>
<sequence>MSTKKQDWVLYLVFLPFVWWAAAITACAITPDKNFIQILETLSEKLEQPFFITYTPYTFKCILIFTAAYFLGIGIYESQKRNYRRGVEHGSAKWGNVSEICRRYCEKRYTQNLLLTQHFRMGLDGYKHKRNLNVLVVGGSGAGKSRTYAIPNIMQCNCSMVITDPKAELLRKTGGVLERNGYEVRVFDLINPETSWCYNPFAYVWDDKDVLKLINNLIRNTTPKGAQSSDPFWEKSETALLQALMLYLLHEAPPEEQNFPMIMEMLGSAQVKEDDEDYQSPLDILFERLEMRDPESIAVKQYAIYKQAAGKTAKSILISVGVRLAAFNLKQIANLTCTDELDLYSIGEKKVALFCCIPDADTSMNYLVGMIYSNLFQTLYYVADRKYGGRLPIPVHCIMDEWPNVALPDDFDKILATMRSRGISCSIIIQNIAQMKALFKDSYESLIGNCDEFLYLGGNEKEGHKYVSELLGKETLDTNTYGQTKGRSGSYSVNYQQTGRELLTPDEIRLLDNRKAILFIRGERPIMDDKYDLKKHVNFRYTEDGGASPYDYAKTPLAHDDLKIDINRLDDYELLSTEDILGE</sequence>
<proteinExistence type="inferred from homology"/>
<dbReference type="Gene3D" id="3.40.50.300">
    <property type="entry name" value="P-loop containing nucleotide triphosphate hydrolases"/>
    <property type="match status" value="1"/>
</dbReference>
<feature type="transmembrane region" description="Helical" evidence="7">
    <location>
        <begin position="9"/>
        <end position="31"/>
    </location>
</feature>
<keyword evidence="4 7" id="KW-0812">Transmembrane</keyword>
<name>A0A3E5GSK8_9FIRM</name>
<dbReference type="PANTHER" id="PTHR37937:SF1">
    <property type="entry name" value="CONJUGATIVE TRANSFER: DNA TRANSPORT"/>
    <property type="match status" value="1"/>
</dbReference>
<comment type="subcellular location">
    <subcellularLocation>
        <location evidence="1">Cell membrane</location>
        <topology evidence="1">Multi-pass membrane protein</topology>
    </subcellularLocation>
</comment>
<dbReference type="InterPro" id="IPR003688">
    <property type="entry name" value="TraG/VirD4"/>
</dbReference>
<evidence type="ECO:0000256" key="7">
    <source>
        <dbReference type="SAM" id="Phobius"/>
    </source>
</evidence>
<evidence type="ECO:0000313" key="8">
    <source>
        <dbReference type="EMBL" id="RGO50076.1"/>
    </source>
</evidence>
<dbReference type="SUPFAM" id="SSF52540">
    <property type="entry name" value="P-loop containing nucleoside triphosphate hydrolases"/>
    <property type="match status" value="1"/>
</dbReference>